<evidence type="ECO:0000313" key="8">
    <source>
        <dbReference type="EMBL" id="RXJ73792.1"/>
    </source>
</evidence>
<evidence type="ECO:0000256" key="7">
    <source>
        <dbReference type="HAMAP-Rule" id="MF_01844"/>
    </source>
</evidence>
<dbReference type="PANTHER" id="PTHR30341:SF0">
    <property type="entry name" value="NA(+)_H(+) ANTIPORTER NHAA"/>
    <property type="match status" value="1"/>
</dbReference>
<keyword evidence="5 7" id="KW-0472">Membrane</keyword>
<feature type="transmembrane region" description="Helical" evidence="7">
    <location>
        <begin position="12"/>
        <end position="30"/>
    </location>
</feature>
<feature type="transmembrane region" description="Helical" evidence="7">
    <location>
        <begin position="86"/>
        <end position="106"/>
    </location>
</feature>
<dbReference type="Proteomes" id="UP000290287">
    <property type="component" value="Unassembled WGS sequence"/>
</dbReference>
<accession>A0A4Q0YRN3</accession>
<comment type="subcellular location">
    <subcellularLocation>
        <location evidence="1">Cell inner membrane</location>
        <topology evidence="1">Multi-pass membrane protein</topology>
    </subcellularLocation>
    <subcellularLocation>
        <location evidence="7">Cell membrane</location>
        <topology evidence="7">Multi-pass membrane protein</topology>
    </subcellularLocation>
</comment>
<comment type="caution">
    <text evidence="8">The sequence shown here is derived from an EMBL/GenBank/DDBJ whole genome shotgun (WGS) entry which is preliminary data.</text>
</comment>
<feature type="transmembrane region" description="Helical" evidence="7">
    <location>
        <begin position="173"/>
        <end position="192"/>
    </location>
</feature>
<dbReference type="NCBIfam" id="NF007111">
    <property type="entry name" value="PRK09560.1"/>
    <property type="match status" value="1"/>
</dbReference>
<keyword evidence="9" id="KW-1185">Reference proteome</keyword>
<keyword evidence="7" id="KW-0813">Transport</keyword>
<comment type="catalytic activity">
    <reaction evidence="7">
        <text>Na(+)(in) + 2 H(+)(out) = Na(+)(out) + 2 H(+)(in)</text>
        <dbReference type="Rhea" id="RHEA:29251"/>
        <dbReference type="ChEBI" id="CHEBI:15378"/>
        <dbReference type="ChEBI" id="CHEBI:29101"/>
    </reaction>
</comment>
<sequence>MTDVIRQFMKVESAAGIVLIVAALLAMLVANSPLYSLYDVTLHTYIAGLSVEHWINDGFMAIFFLLIGLEVKRELIEGALNTKEKAIFPAIAAVGGMVAPALIYLVFNSSDPVTVNGWAIPAATDIAFALGVMALLGNRVPLALKVFLLALAIIDDLGVIVIIALFYSSDLSVTALSVAFVATAVLFALNYLNVRAIRWYVVVGAVLWFSVLQSGVHATLAGVVLGFTVPLEGNEKGDKSPLKTMEHALHPFGAFLILPIFAFANAGISLEGFSPDRLTGVLPLGIMLGLFIGKPLGIFTFSWLAVKLGIAQLPERVDFKQIFAVSILCGIGFTMSIFISSLAFVGVESSYITESRIGILIGSTVSALVGYFILRQVLPNDDQSLAQNDEKDAGIDY</sequence>
<evidence type="ECO:0000256" key="4">
    <source>
        <dbReference type="ARBA" id="ARBA00022989"/>
    </source>
</evidence>
<dbReference type="EMBL" id="PEIB01000006">
    <property type="protein sequence ID" value="RXJ73792.1"/>
    <property type="molecule type" value="Genomic_DNA"/>
</dbReference>
<feature type="transmembrane region" description="Helical" evidence="7">
    <location>
        <begin position="248"/>
        <end position="268"/>
    </location>
</feature>
<evidence type="ECO:0000256" key="2">
    <source>
        <dbReference type="ARBA" id="ARBA00022475"/>
    </source>
</evidence>
<organism evidence="8 9">
    <name type="scientific">Veronia nyctiphanis</name>
    <dbReference type="NCBI Taxonomy" id="1278244"/>
    <lineage>
        <taxon>Bacteria</taxon>
        <taxon>Pseudomonadati</taxon>
        <taxon>Pseudomonadota</taxon>
        <taxon>Gammaproteobacteria</taxon>
        <taxon>Vibrionales</taxon>
        <taxon>Vibrionaceae</taxon>
        <taxon>Veronia</taxon>
    </lineage>
</organism>
<keyword evidence="7" id="KW-0050">Antiport</keyword>
<feature type="transmembrane region" description="Helical" evidence="7">
    <location>
        <begin position="118"/>
        <end position="137"/>
    </location>
</feature>
<dbReference type="HAMAP" id="MF_01844">
    <property type="entry name" value="NhaA"/>
    <property type="match status" value="1"/>
</dbReference>
<dbReference type="OrthoDB" id="9808135at2"/>
<gene>
    <name evidence="7 8" type="primary">nhaA</name>
    <name evidence="8" type="ORF">CS022_07240</name>
</gene>
<comment type="function">
    <text evidence="7">Na(+)/H(+) antiporter that extrudes sodium in exchange for external protons.</text>
</comment>
<feature type="transmembrane region" description="Helical" evidence="7">
    <location>
        <begin position="357"/>
        <end position="374"/>
    </location>
</feature>
<dbReference type="GO" id="GO:0005886">
    <property type="term" value="C:plasma membrane"/>
    <property type="evidence" value="ECO:0007669"/>
    <property type="project" value="UniProtKB-SubCell"/>
</dbReference>
<dbReference type="GO" id="GO:0015385">
    <property type="term" value="F:sodium:proton antiporter activity"/>
    <property type="evidence" value="ECO:0007669"/>
    <property type="project" value="UniProtKB-UniRule"/>
</dbReference>
<dbReference type="InterPro" id="IPR023171">
    <property type="entry name" value="Na/H_antiporter_dom_sf"/>
</dbReference>
<feature type="transmembrane region" description="Helical" evidence="7">
    <location>
        <begin position="146"/>
        <end position="167"/>
    </location>
</feature>
<evidence type="ECO:0000256" key="5">
    <source>
        <dbReference type="ARBA" id="ARBA00023136"/>
    </source>
</evidence>
<proteinExistence type="inferred from homology"/>
<keyword evidence="7" id="KW-0406">Ion transport</keyword>
<dbReference type="RefSeq" id="WP_129121724.1">
    <property type="nucleotide sequence ID" value="NZ_PEIB01000006.1"/>
</dbReference>
<keyword evidence="3 7" id="KW-0812">Transmembrane</keyword>
<keyword evidence="7" id="KW-0915">Sodium</keyword>
<dbReference type="InterPro" id="IPR004670">
    <property type="entry name" value="NhaA"/>
</dbReference>
<evidence type="ECO:0000313" key="9">
    <source>
        <dbReference type="Proteomes" id="UP000290287"/>
    </source>
</evidence>
<evidence type="ECO:0000256" key="3">
    <source>
        <dbReference type="ARBA" id="ARBA00022692"/>
    </source>
</evidence>
<keyword evidence="6 7" id="KW-0739">Sodium transport</keyword>
<keyword evidence="4 7" id="KW-1133">Transmembrane helix</keyword>
<feature type="transmembrane region" description="Helical" evidence="7">
    <location>
        <begin position="322"/>
        <end position="345"/>
    </location>
</feature>
<keyword evidence="2 7" id="KW-1003">Cell membrane</keyword>
<dbReference type="PANTHER" id="PTHR30341">
    <property type="entry name" value="SODIUM ION/PROTON ANTIPORTER NHAA-RELATED"/>
    <property type="match status" value="1"/>
</dbReference>
<name>A0A4Q0YRN3_9GAMM</name>
<protein>
    <recommendedName>
        <fullName evidence="7">Na(+)/H(+) antiporter NhaA</fullName>
    </recommendedName>
    <alternativeName>
        <fullName evidence="7">Sodium/proton antiporter NhaA</fullName>
    </alternativeName>
</protein>
<dbReference type="AlphaFoldDB" id="A0A4Q0YRN3"/>
<reference evidence="8 9" key="1">
    <citation type="submission" date="2017-10" db="EMBL/GenBank/DDBJ databases">
        <title>Nyctiphanis sp. nov., isolated from the stomach of the euphausiid Nyctiphanes simplex (Hansen, 1911) in the Gulf of California.</title>
        <authorList>
            <person name="Gomez-Gil B."/>
            <person name="Aguilar-Mendez M."/>
            <person name="Lopez-Cortes A."/>
            <person name="Gomez-Gutierrez J."/>
            <person name="Roque A."/>
            <person name="Lang E."/>
            <person name="Gonzalez-Castillo A."/>
        </authorList>
    </citation>
    <scope>NUCLEOTIDE SEQUENCE [LARGE SCALE GENOMIC DNA]</scope>
    <source>
        <strain evidence="8 9">CAIM 600</strain>
    </source>
</reference>
<feature type="transmembrane region" description="Helical" evidence="7">
    <location>
        <begin position="280"/>
        <end position="302"/>
    </location>
</feature>
<dbReference type="NCBIfam" id="NF007112">
    <property type="entry name" value="PRK09561.1"/>
    <property type="match status" value="1"/>
</dbReference>
<evidence type="ECO:0000256" key="1">
    <source>
        <dbReference type="ARBA" id="ARBA00004429"/>
    </source>
</evidence>
<feature type="transmembrane region" description="Helical" evidence="7">
    <location>
        <begin position="199"/>
        <end position="228"/>
    </location>
</feature>
<dbReference type="GO" id="GO:0006885">
    <property type="term" value="P:regulation of pH"/>
    <property type="evidence" value="ECO:0007669"/>
    <property type="project" value="UniProtKB-UniRule"/>
</dbReference>
<dbReference type="Pfam" id="PF06965">
    <property type="entry name" value="Na_H_antiport_1"/>
    <property type="match status" value="1"/>
</dbReference>
<comment type="similarity">
    <text evidence="7">Belongs to the NhaA Na(+)/H(+) (TC 2.A.33) antiporter family.</text>
</comment>
<feature type="transmembrane region" description="Helical" evidence="7">
    <location>
        <begin position="42"/>
        <end position="66"/>
    </location>
</feature>
<evidence type="ECO:0000256" key="6">
    <source>
        <dbReference type="ARBA" id="ARBA00023201"/>
    </source>
</evidence>
<dbReference type="Gene3D" id="1.20.1530.10">
    <property type="entry name" value="Na+/H+ antiporter like domain"/>
    <property type="match status" value="1"/>
</dbReference>
<dbReference type="NCBIfam" id="TIGR00773">
    <property type="entry name" value="NhaA"/>
    <property type="match status" value="1"/>
</dbReference>